<comment type="caution">
    <text evidence="1">The sequence shown here is derived from an EMBL/GenBank/DDBJ whole genome shotgun (WGS) entry which is preliminary data.</text>
</comment>
<evidence type="ECO:0008006" key="3">
    <source>
        <dbReference type="Google" id="ProtNLM"/>
    </source>
</evidence>
<dbReference type="Proteomes" id="UP001148203">
    <property type="component" value="Unassembled WGS sequence"/>
</dbReference>
<protein>
    <recommendedName>
        <fullName evidence="3">Gamma-glutamylcyclotransferase</fullName>
    </recommendedName>
</protein>
<name>A0ABT5NM92_9PSED</name>
<dbReference type="EMBL" id="JAMDGY010000002">
    <property type="protein sequence ID" value="MDD0988957.1"/>
    <property type="molecule type" value="Genomic_DNA"/>
</dbReference>
<accession>A0ABT5NM92</accession>
<sequence>MLTAVQLASGEAVDAYVYALS</sequence>
<proteinExistence type="predicted"/>
<evidence type="ECO:0000313" key="2">
    <source>
        <dbReference type="Proteomes" id="UP001148203"/>
    </source>
</evidence>
<gene>
    <name evidence="1" type="ORF">M5G11_00205</name>
</gene>
<keyword evidence="2" id="KW-1185">Reference proteome</keyword>
<reference evidence="1 2" key="1">
    <citation type="submission" date="2022-05" db="EMBL/GenBank/DDBJ databases">
        <title>Novel Pseudomonas spp. Isolated from a Rainbow Trout Aquaculture Facility.</title>
        <authorList>
            <person name="Testerman T."/>
            <person name="Graf J."/>
        </authorList>
    </citation>
    <scope>NUCLEOTIDE SEQUENCE [LARGE SCALE GENOMIC DNA]</scope>
    <source>
        <strain evidence="1 2">ID681</strain>
    </source>
</reference>
<evidence type="ECO:0000313" key="1">
    <source>
        <dbReference type="EMBL" id="MDD0988957.1"/>
    </source>
</evidence>
<organism evidence="1 2">
    <name type="scientific">Pseudomonas fontis</name>
    <dbReference type="NCBI Taxonomy" id="2942633"/>
    <lineage>
        <taxon>Bacteria</taxon>
        <taxon>Pseudomonadati</taxon>
        <taxon>Pseudomonadota</taxon>
        <taxon>Gammaproteobacteria</taxon>
        <taxon>Pseudomonadales</taxon>
        <taxon>Pseudomonadaceae</taxon>
        <taxon>Pseudomonas</taxon>
    </lineage>
</organism>